<dbReference type="EMBL" id="LXQA010127864">
    <property type="protein sequence ID" value="MCI21977.1"/>
    <property type="molecule type" value="Genomic_DNA"/>
</dbReference>
<feature type="non-terminal residue" evidence="2">
    <location>
        <position position="78"/>
    </location>
</feature>
<organism evidence="2 3">
    <name type="scientific">Trifolium medium</name>
    <dbReference type="NCBI Taxonomy" id="97028"/>
    <lineage>
        <taxon>Eukaryota</taxon>
        <taxon>Viridiplantae</taxon>
        <taxon>Streptophyta</taxon>
        <taxon>Embryophyta</taxon>
        <taxon>Tracheophyta</taxon>
        <taxon>Spermatophyta</taxon>
        <taxon>Magnoliopsida</taxon>
        <taxon>eudicotyledons</taxon>
        <taxon>Gunneridae</taxon>
        <taxon>Pentapetalae</taxon>
        <taxon>rosids</taxon>
        <taxon>fabids</taxon>
        <taxon>Fabales</taxon>
        <taxon>Fabaceae</taxon>
        <taxon>Papilionoideae</taxon>
        <taxon>50 kb inversion clade</taxon>
        <taxon>NPAAA clade</taxon>
        <taxon>Hologalegina</taxon>
        <taxon>IRL clade</taxon>
        <taxon>Trifolieae</taxon>
        <taxon>Trifolium</taxon>
    </lineage>
</organism>
<dbReference type="GO" id="GO:0004523">
    <property type="term" value="F:RNA-DNA hybrid ribonuclease activity"/>
    <property type="evidence" value="ECO:0007669"/>
    <property type="project" value="InterPro"/>
</dbReference>
<reference evidence="2 3" key="1">
    <citation type="journal article" date="2018" name="Front. Plant Sci.">
        <title>Red Clover (Trifolium pratense) and Zigzag Clover (T. medium) - A Picture of Genomic Similarities and Differences.</title>
        <authorList>
            <person name="Dluhosova J."/>
            <person name="Istvanek J."/>
            <person name="Nedelnik J."/>
            <person name="Repkova J."/>
        </authorList>
    </citation>
    <scope>NUCLEOTIDE SEQUENCE [LARGE SCALE GENOMIC DNA]</scope>
    <source>
        <strain evidence="3">cv. 10/8</strain>
        <tissue evidence="2">Leaf</tissue>
    </source>
</reference>
<accession>A0A392QDQ1</accession>
<feature type="domain" description="RNase H type-1" evidence="1">
    <location>
        <begin position="2"/>
        <end position="51"/>
    </location>
</feature>
<sequence length="78" mass="8945">MVVSAFNNISDPVAWNLRNRWVNIRILLNEMNCIVTHIHRECNKVADLLACHGLSLNSISHWNVALVFIRDSLAKNHL</sequence>
<evidence type="ECO:0000313" key="3">
    <source>
        <dbReference type="Proteomes" id="UP000265520"/>
    </source>
</evidence>
<dbReference type="Proteomes" id="UP000265520">
    <property type="component" value="Unassembled WGS sequence"/>
</dbReference>
<comment type="caution">
    <text evidence="2">The sequence shown here is derived from an EMBL/GenBank/DDBJ whole genome shotgun (WGS) entry which is preliminary data.</text>
</comment>
<evidence type="ECO:0000259" key="1">
    <source>
        <dbReference type="Pfam" id="PF13456"/>
    </source>
</evidence>
<dbReference type="Pfam" id="PF13456">
    <property type="entry name" value="RVT_3"/>
    <property type="match status" value="1"/>
</dbReference>
<dbReference type="GO" id="GO:0003676">
    <property type="term" value="F:nucleic acid binding"/>
    <property type="evidence" value="ECO:0007669"/>
    <property type="project" value="InterPro"/>
</dbReference>
<protein>
    <submittedName>
        <fullName evidence="2">Ribonuclease H protein</fullName>
    </submittedName>
</protein>
<keyword evidence="3" id="KW-1185">Reference proteome</keyword>
<dbReference type="InterPro" id="IPR002156">
    <property type="entry name" value="RNaseH_domain"/>
</dbReference>
<name>A0A392QDQ1_9FABA</name>
<dbReference type="AlphaFoldDB" id="A0A392QDQ1"/>
<proteinExistence type="predicted"/>
<evidence type="ECO:0000313" key="2">
    <source>
        <dbReference type="EMBL" id="MCI21977.1"/>
    </source>
</evidence>